<accession>A0A6C0I6T7</accession>
<dbReference type="AlphaFoldDB" id="A0A6C0I6T7"/>
<evidence type="ECO:0000313" key="1">
    <source>
        <dbReference type="EMBL" id="QHT88310.1"/>
    </source>
</evidence>
<organism evidence="1">
    <name type="scientific">viral metagenome</name>
    <dbReference type="NCBI Taxonomy" id="1070528"/>
    <lineage>
        <taxon>unclassified sequences</taxon>
        <taxon>metagenomes</taxon>
        <taxon>organismal metagenomes</taxon>
    </lineage>
</organism>
<name>A0A6C0I6T7_9ZZZZ</name>
<dbReference type="EMBL" id="MN740114">
    <property type="protein sequence ID" value="QHT88310.1"/>
    <property type="molecule type" value="Genomic_DNA"/>
</dbReference>
<reference evidence="1" key="1">
    <citation type="journal article" date="2020" name="Nature">
        <title>Giant virus diversity and host interactions through global metagenomics.</title>
        <authorList>
            <person name="Schulz F."/>
            <person name="Roux S."/>
            <person name="Paez-Espino D."/>
            <person name="Jungbluth S."/>
            <person name="Walsh D.A."/>
            <person name="Denef V.J."/>
            <person name="McMahon K.D."/>
            <person name="Konstantinidis K.T."/>
            <person name="Eloe-Fadrosh E.A."/>
            <person name="Kyrpides N.C."/>
            <person name="Woyke T."/>
        </authorList>
    </citation>
    <scope>NUCLEOTIDE SEQUENCE</scope>
    <source>
        <strain evidence="1">GVMAG-M-3300023184-50</strain>
    </source>
</reference>
<sequence length="325" mass="37394">MSFGNISDPRTVTDFQNFTFSGHSRKLAIKSLLESIQLGHADYACYWSLELLCSGLVNSLWITLFEGASLSVHRACPNLFTYLITQYETFRRIQDQFDVATMTNIRNRDDARRLVCDAASTVALCRKQKPLNLPTIKPAHDFDPTTIRENLRATSQHLSAAILKQEDPYELQIPVNELCFSLQNRDTIRSLYWTAWIFAFARERKKQSKEALTIAPRQGTLIPQKYSRNLVWLIWDIIHQYSGQSGFVAGYIDCLEKMYCFQWEPSVSRARQTFLVSAIVFLTESQALDIREPAKRSEVEISTVLSGIPRWLESIQETRNSFSSR</sequence>
<proteinExistence type="predicted"/>
<protein>
    <submittedName>
        <fullName evidence="1">Uncharacterized protein</fullName>
    </submittedName>
</protein>